<evidence type="ECO:0000313" key="1">
    <source>
        <dbReference type="EMBL" id="SKB48033.1"/>
    </source>
</evidence>
<name>A0A1T5BMD9_9SPHI</name>
<dbReference type="STRING" id="623280.SAMN05660226_01570"/>
<organism evidence="1 2">
    <name type="scientific">Parapedobacter luteus</name>
    <dbReference type="NCBI Taxonomy" id="623280"/>
    <lineage>
        <taxon>Bacteria</taxon>
        <taxon>Pseudomonadati</taxon>
        <taxon>Bacteroidota</taxon>
        <taxon>Sphingobacteriia</taxon>
        <taxon>Sphingobacteriales</taxon>
        <taxon>Sphingobacteriaceae</taxon>
        <taxon>Parapedobacter</taxon>
    </lineage>
</organism>
<dbReference type="InterPro" id="IPR015421">
    <property type="entry name" value="PyrdxlP-dep_Trfase_major"/>
</dbReference>
<gene>
    <name evidence="1" type="ORF">SAMN05660226_01570</name>
</gene>
<keyword evidence="2" id="KW-1185">Reference proteome</keyword>
<dbReference type="EMBL" id="FUYS01000003">
    <property type="protein sequence ID" value="SKB48033.1"/>
    <property type="molecule type" value="Genomic_DNA"/>
</dbReference>
<sequence>MYFYFYRNRVRFTAPQNYITYRIIIAATKTSCCFWTAPGWTKCGAILGEAIVVPRPSADLHLDYIIKQKGALIAKVRLLGIQFLTLFKNYLYTRLTAPR</sequence>
<protein>
    <submittedName>
        <fullName evidence="1">Uncharacterized protein</fullName>
    </submittedName>
</protein>
<dbReference type="AlphaFoldDB" id="A0A1T5BMD9"/>
<dbReference type="Proteomes" id="UP000190541">
    <property type="component" value="Unassembled WGS sequence"/>
</dbReference>
<evidence type="ECO:0000313" key="2">
    <source>
        <dbReference type="Proteomes" id="UP000190541"/>
    </source>
</evidence>
<dbReference type="Gene3D" id="3.40.640.10">
    <property type="entry name" value="Type I PLP-dependent aspartate aminotransferase-like (Major domain)"/>
    <property type="match status" value="1"/>
</dbReference>
<reference evidence="1 2" key="1">
    <citation type="submission" date="2017-02" db="EMBL/GenBank/DDBJ databases">
        <authorList>
            <person name="Peterson S.W."/>
        </authorList>
    </citation>
    <scope>NUCLEOTIDE SEQUENCE [LARGE SCALE GENOMIC DNA]</scope>
    <source>
        <strain evidence="1 2">DSM 22899</strain>
    </source>
</reference>
<accession>A0A1T5BMD9</accession>
<proteinExistence type="predicted"/>